<dbReference type="InterPro" id="IPR004919">
    <property type="entry name" value="GmrSD_N"/>
</dbReference>
<dbReference type="InterPro" id="IPR011089">
    <property type="entry name" value="GmrSD_C"/>
</dbReference>
<dbReference type="Pfam" id="PF07510">
    <property type="entry name" value="GmrSD_C"/>
    <property type="match status" value="1"/>
</dbReference>
<name>A0A0K0Y105_9RHOB</name>
<feature type="domain" description="GmrSD restriction endonucleases N-terminal" evidence="1">
    <location>
        <begin position="18"/>
        <end position="245"/>
    </location>
</feature>
<dbReference type="PANTHER" id="PTHR35149">
    <property type="entry name" value="SLL5132 PROTEIN"/>
    <property type="match status" value="1"/>
</dbReference>
<dbReference type="STRING" id="1458307.OSB_00130"/>
<evidence type="ECO:0000313" key="4">
    <source>
        <dbReference type="Proteomes" id="UP000067444"/>
    </source>
</evidence>
<reference evidence="3 4" key="1">
    <citation type="journal article" date="2015" name="Genome Announc.">
        <title>Closed Genome Sequence of Octadecabacter temperatus SB1, the First Mesophilic Species of the Genus Octadecabacter.</title>
        <authorList>
            <person name="Voget S."/>
            <person name="Billerbeck S."/>
            <person name="Simon M."/>
            <person name="Daniel R."/>
        </authorList>
    </citation>
    <scope>NUCLEOTIDE SEQUENCE [LARGE SCALE GENOMIC DNA]</scope>
    <source>
        <strain evidence="3 4">SB1</strain>
    </source>
</reference>
<dbReference type="OrthoDB" id="9798761at2"/>
<dbReference type="AlphaFoldDB" id="A0A0K0Y105"/>
<protein>
    <submittedName>
        <fullName evidence="3">Uncharacterized protein</fullName>
    </submittedName>
</protein>
<keyword evidence="4" id="KW-1185">Reference proteome</keyword>
<dbReference type="RefSeq" id="WP_049833063.1">
    <property type="nucleotide sequence ID" value="NZ_CP012160.1"/>
</dbReference>
<dbReference type="PANTHER" id="PTHR35149:SF2">
    <property type="entry name" value="DUF262 DOMAIN-CONTAINING PROTEIN"/>
    <property type="match status" value="1"/>
</dbReference>
<sequence length="558" mass="63656">MADEVKPVSTYSPNKETISQLLSMTEPSIVVPDWQRNYSWKTDQVETFWNDLVRFSERQTDKVKTEYFLGSVVIVRTQDGLLKLLDGQQRLATSAILISVIRDYVSKHSKDAAAQLQKDYLVGFDHLENKTVHKLRLNIYDRDFFRQLVLDERNADYSEPEPKISSHHLILNTRKKFEAYLAKFVEGLAAEDGAKKSLGLSRCLLRQMTVIAVHSTDEDSAADVFETLNDRGIGLSTPDLLRNLVIRRAPEGQEDTVVELWKDLISFENDAQIQNFLRHYWVSRYGDVKTQSLYREIKGVILDKDLESVRLSTSMNTSSDVYRQILGANTSSMALNKILTEVLEYGSRARILLPTILALIEVVGAEEATDPVHLVHNAFVRYSIIRNLENSPFESAMYEAARELHEKKDVAAFCEKIRGVAPDDESTEASFRGLSISHNGSRRNILKRFELSLRKTEELEIAGTKDVHVEHVYPQKPLAGEKMANHDRVINRIGNLTLLSARLNRQIQNGNFESKKPELAKSELLMTQEIAVRDDWNEEAINERQHTMASLAPDLWQV</sequence>
<organism evidence="3 4">
    <name type="scientific">Octadecabacter temperatus</name>
    <dbReference type="NCBI Taxonomy" id="1458307"/>
    <lineage>
        <taxon>Bacteria</taxon>
        <taxon>Pseudomonadati</taxon>
        <taxon>Pseudomonadota</taxon>
        <taxon>Alphaproteobacteria</taxon>
        <taxon>Rhodobacterales</taxon>
        <taxon>Roseobacteraceae</taxon>
        <taxon>Octadecabacter</taxon>
    </lineage>
</organism>
<dbReference type="Proteomes" id="UP000067444">
    <property type="component" value="Chromosome"/>
</dbReference>
<proteinExistence type="predicted"/>
<accession>A0A0K0Y105</accession>
<feature type="domain" description="GmrSD restriction endonucleases C-terminal" evidence="2">
    <location>
        <begin position="422"/>
        <end position="550"/>
    </location>
</feature>
<dbReference type="EMBL" id="CP012160">
    <property type="protein sequence ID" value="AKS44582.1"/>
    <property type="molecule type" value="Genomic_DNA"/>
</dbReference>
<dbReference type="PATRIC" id="fig|1458307.3.peg.13"/>
<evidence type="ECO:0000259" key="1">
    <source>
        <dbReference type="Pfam" id="PF03235"/>
    </source>
</evidence>
<evidence type="ECO:0000259" key="2">
    <source>
        <dbReference type="Pfam" id="PF07510"/>
    </source>
</evidence>
<dbReference type="Pfam" id="PF03235">
    <property type="entry name" value="GmrSD_N"/>
    <property type="match status" value="1"/>
</dbReference>
<evidence type="ECO:0000313" key="3">
    <source>
        <dbReference type="EMBL" id="AKS44582.1"/>
    </source>
</evidence>
<gene>
    <name evidence="3" type="ORF">OSB_00130</name>
</gene>
<dbReference type="KEGG" id="otm:OSB_00130"/>